<keyword evidence="2" id="KW-0808">Transferase</keyword>
<keyword evidence="3" id="KW-1185">Reference proteome</keyword>
<accession>A0ABT7XQ58</accession>
<dbReference type="InterPro" id="IPR016181">
    <property type="entry name" value="Acyl_CoA_acyltransferase"/>
</dbReference>
<reference evidence="2" key="1">
    <citation type="submission" date="2023-06" db="EMBL/GenBank/DDBJ databases">
        <authorList>
            <person name="Zhang S."/>
        </authorList>
    </citation>
    <scope>NUCLEOTIDE SEQUENCE</scope>
    <source>
        <strain evidence="2">SG2303</strain>
    </source>
</reference>
<comment type="caution">
    <text evidence="2">The sequence shown here is derived from an EMBL/GenBank/DDBJ whole genome shotgun (WGS) entry which is preliminary data.</text>
</comment>
<organism evidence="2 3">
    <name type="scientific">Crenobacter oryzisoli</name>
    <dbReference type="NCBI Taxonomy" id="3056844"/>
    <lineage>
        <taxon>Bacteria</taxon>
        <taxon>Pseudomonadati</taxon>
        <taxon>Pseudomonadota</taxon>
        <taxon>Betaproteobacteria</taxon>
        <taxon>Neisseriales</taxon>
        <taxon>Neisseriaceae</taxon>
        <taxon>Crenobacter</taxon>
    </lineage>
</organism>
<evidence type="ECO:0000259" key="1">
    <source>
        <dbReference type="Pfam" id="PF13302"/>
    </source>
</evidence>
<dbReference type="Pfam" id="PF13302">
    <property type="entry name" value="Acetyltransf_3"/>
    <property type="match status" value="1"/>
</dbReference>
<sequence>MKFLETERFFLSLLTEQHAQGVYPEWLNDETVCQGNSHHVFPYSRKGALEYISGLDGRRDCLVLAVEGKEDGAHVGNVSLNRIDLICRSAEFSILLGGSAPPGAGFEVATCIFCHGFKALNLHRIYCGTFDNNHRMIRLAQKLGMREEGVRRQAAFKSGEWRDVVEFGLLRDEYWKEGKE</sequence>
<dbReference type="Gene3D" id="3.40.630.30">
    <property type="match status" value="1"/>
</dbReference>
<dbReference type="RefSeq" id="WP_289830475.1">
    <property type="nucleotide sequence ID" value="NZ_JAUEDK010000022.1"/>
</dbReference>
<dbReference type="PANTHER" id="PTHR43415">
    <property type="entry name" value="SPERMIDINE N(1)-ACETYLTRANSFERASE"/>
    <property type="match status" value="1"/>
</dbReference>
<proteinExistence type="predicted"/>
<dbReference type="Proteomes" id="UP001168540">
    <property type="component" value="Unassembled WGS sequence"/>
</dbReference>
<name>A0ABT7XQ58_9NEIS</name>
<dbReference type="InterPro" id="IPR000182">
    <property type="entry name" value="GNAT_dom"/>
</dbReference>
<evidence type="ECO:0000313" key="2">
    <source>
        <dbReference type="EMBL" id="MDN0075833.1"/>
    </source>
</evidence>
<feature type="domain" description="N-acetyltransferase" evidence="1">
    <location>
        <begin position="8"/>
        <end position="146"/>
    </location>
</feature>
<evidence type="ECO:0000313" key="3">
    <source>
        <dbReference type="Proteomes" id="UP001168540"/>
    </source>
</evidence>
<dbReference type="EC" id="2.-.-.-" evidence="2"/>
<protein>
    <submittedName>
        <fullName evidence="2">GNAT family protein</fullName>
        <ecNumber evidence="2">2.-.-.-</ecNumber>
    </submittedName>
</protein>
<gene>
    <name evidence="2" type="ORF">QU481_13145</name>
</gene>
<dbReference type="SUPFAM" id="SSF55729">
    <property type="entry name" value="Acyl-CoA N-acyltransferases (Nat)"/>
    <property type="match status" value="1"/>
</dbReference>
<dbReference type="GO" id="GO:0016740">
    <property type="term" value="F:transferase activity"/>
    <property type="evidence" value="ECO:0007669"/>
    <property type="project" value="UniProtKB-KW"/>
</dbReference>
<dbReference type="PANTHER" id="PTHR43415:SF3">
    <property type="entry name" value="GNAT-FAMILY ACETYLTRANSFERASE"/>
    <property type="match status" value="1"/>
</dbReference>
<dbReference type="EMBL" id="JAUEDK010000022">
    <property type="protein sequence ID" value="MDN0075833.1"/>
    <property type="molecule type" value="Genomic_DNA"/>
</dbReference>